<accession>A0ABT4FPC9</accession>
<organism evidence="1 2">
    <name type="scientific">Paenibacillus thiaminolyticus</name>
    <name type="common">Bacillus thiaminolyticus</name>
    <dbReference type="NCBI Taxonomy" id="49283"/>
    <lineage>
        <taxon>Bacteria</taxon>
        <taxon>Bacillati</taxon>
        <taxon>Bacillota</taxon>
        <taxon>Bacilli</taxon>
        <taxon>Bacillales</taxon>
        <taxon>Paenibacillaceae</taxon>
        <taxon>Paenibacillus</taxon>
    </lineage>
</organism>
<dbReference type="Proteomes" id="UP001209276">
    <property type="component" value="Unassembled WGS sequence"/>
</dbReference>
<gene>
    <name evidence="1" type="ORF">M5W83_02080</name>
</gene>
<dbReference type="EMBL" id="JAMDMM010000005">
    <property type="protein sequence ID" value="MCY9605966.1"/>
    <property type="molecule type" value="Genomic_DNA"/>
</dbReference>
<keyword evidence="2" id="KW-1185">Reference proteome</keyword>
<evidence type="ECO:0000313" key="1">
    <source>
        <dbReference type="EMBL" id="MCY9605966.1"/>
    </source>
</evidence>
<name>A0ABT4FPC9_PANTH</name>
<proteinExistence type="predicted"/>
<dbReference type="RefSeq" id="WP_087445189.1">
    <property type="nucleotide sequence ID" value="NZ_CABMNB010000047.1"/>
</dbReference>
<evidence type="ECO:0008006" key="3">
    <source>
        <dbReference type="Google" id="ProtNLM"/>
    </source>
</evidence>
<evidence type="ECO:0000313" key="2">
    <source>
        <dbReference type="Proteomes" id="UP001209276"/>
    </source>
</evidence>
<reference evidence="1 2" key="1">
    <citation type="submission" date="2022-05" db="EMBL/GenBank/DDBJ databases">
        <title>Genome Sequencing of Bee-Associated Microbes.</title>
        <authorList>
            <person name="Dunlap C."/>
        </authorList>
    </citation>
    <scope>NUCLEOTIDE SEQUENCE [LARGE SCALE GENOMIC DNA]</scope>
    <source>
        <strain evidence="1 2">NRRL B-14613</strain>
    </source>
</reference>
<comment type="caution">
    <text evidence="1">The sequence shown here is derived from an EMBL/GenBank/DDBJ whole genome shotgun (WGS) entry which is preliminary data.</text>
</comment>
<protein>
    <recommendedName>
        <fullName evidence="3">IS110 family transposase</fullName>
    </recommendedName>
</protein>
<sequence length="73" mass="8469">MNNFILTDARINEGQDNSKSFYPFYVGIDIGSDFHVAACIPFEKFRSEKEWKRSKTMKFNSDSQGITKFIHAL</sequence>